<protein>
    <submittedName>
        <fullName evidence="2">(Mediterranean fruit fly) hypothetical protein</fullName>
    </submittedName>
</protein>
<name>A0A811VG47_CERCA</name>
<sequence>MEMNSGITNEEKTKRKDRAGQREEGSKSGFTSRDAARPVTTAPAALHAVAAAAAAAAEPQRRT</sequence>
<dbReference type="EMBL" id="CAJHJT010000056">
    <property type="protein sequence ID" value="CAD7014366.1"/>
    <property type="molecule type" value="Genomic_DNA"/>
</dbReference>
<gene>
    <name evidence="2" type="ORF">CCAP1982_LOCUS22363</name>
</gene>
<feature type="compositionally biased region" description="Basic and acidic residues" evidence="1">
    <location>
        <begin position="9"/>
        <end position="26"/>
    </location>
</feature>
<dbReference type="Proteomes" id="UP000606786">
    <property type="component" value="Unassembled WGS sequence"/>
</dbReference>
<proteinExistence type="predicted"/>
<keyword evidence="3" id="KW-1185">Reference proteome</keyword>
<evidence type="ECO:0000313" key="3">
    <source>
        <dbReference type="Proteomes" id="UP000606786"/>
    </source>
</evidence>
<comment type="caution">
    <text evidence="2">The sequence shown here is derived from an EMBL/GenBank/DDBJ whole genome shotgun (WGS) entry which is preliminary data.</text>
</comment>
<feature type="region of interest" description="Disordered" evidence="1">
    <location>
        <begin position="1"/>
        <end position="42"/>
    </location>
</feature>
<evidence type="ECO:0000313" key="2">
    <source>
        <dbReference type="EMBL" id="CAD7014366.1"/>
    </source>
</evidence>
<reference evidence="2" key="1">
    <citation type="submission" date="2020-11" db="EMBL/GenBank/DDBJ databases">
        <authorList>
            <person name="Whitehead M."/>
        </authorList>
    </citation>
    <scope>NUCLEOTIDE SEQUENCE</scope>
    <source>
        <strain evidence="2">EGII</strain>
    </source>
</reference>
<organism evidence="2 3">
    <name type="scientific">Ceratitis capitata</name>
    <name type="common">Mediterranean fruit fly</name>
    <name type="synonym">Tephritis capitata</name>
    <dbReference type="NCBI Taxonomy" id="7213"/>
    <lineage>
        <taxon>Eukaryota</taxon>
        <taxon>Metazoa</taxon>
        <taxon>Ecdysozoa</taxon>
        <taxon>Arthropoda</taxon>
        <taxon>Hexapoda</taxon>
        <taxon>Insecta</taxon>
        <taxon>Pterygota</taxon>
        <taxon>Neoptera</taxon>
        <taxon>Endopterygota</taxon>
        <taxon>Diptera</taxon>
        <taxon>Brachycera</taxon>
        <taxon>Muscomorpha</taxon>
        <taxon>Tephritoidea</taxon>
        <taxon>Tephritidae</taxon>
        <taxon>Ceratitis</taxon>
        <taxon>Ceratitis</taxon>
    </lineage>
</organism>
<evidence type="ECO:0000256" key="1">
    <source>
        <dbReference type="SAM" id="MobiDB-lite"/>
    </source>
</evidence>
<dbReference type="AlphaFoldDB" id="A0A811VG47"/>
<accession>A0A811VG47</accession>